<feature type="domain" description="Ubiquitin-like" evidence="3">
    <location>
        <begin position="303"/>
        <end position="372"/>
    </location>
</feature>
<evidence type="ECO:0000313" key="4">
    <source>
        <dbReference type="EMBL" id="PWA49918.1"/>
    </source>
</evidence>
<dbReference type="PRINTS" id="PR00348">
    <property type="entry name" value="UBIQUITIN"/>
</dbReference>
<dbReference type="InterPro" id="IPR019956">
    <property type="entry name" value="Ubiquitin_dom"/>
</dbReference>
<dbReference type="SUPFAM" id="SSF50249">
    <property type="entry name" value="Nucleic acid-binding proteins"/>
    <property type="match status" value="1"/>
</dbReference>
<dbReference type="PANTHER" id="PTHR10666">
    <property type="entry name" value="UBIQUITIN"/>
    <property type="match status" value="1"/>
</dbReference>
<keyword evidence="5" id="KW-1185">Reference proteome</keyword>
<dbReference type="SMART" id="SM00213">
    <property type="entry name" value="UBQ"/>
    <property type="match status" value="1"/>
</dbReference>
<dbReference type="SUPFAM" id="SSF54236">
    <property type="entry name" value="Ubiquitin-like"/>
    <property type="match status" value="1"/>
</dbReference>
<dbReference type="InterPro" id="IPR050158">
    <property type="entry name" value="Ubiquitin_ubiquitin-like"/>
</dbReference>
<keyword evidence="1" id="KW-1017">Isopeptide bond</keyword>
<keyword evidence="2" id="KW-0832">Ubl conjugation</keyword>
<dbReference type="Gene3D" id="3.10.20.90">
    <property type="entry name" value="Phosphatidylinositol 3-kinase Catalytic Subunit, Chain A, domain 1"/>
    <property type="match status" value="2"/>
</dbReference>
<dbReference type="Proteomes" id="UP000245207">
    <property type="component" value="Unassembled WGS sequence"/>
</dbReference>
<dbReference type="AlphaFoldDB" id="A0A2U1LLN8"/>
<dbReference type="Gene3D" id="2.40.50.140">
    <property type="entry name" value="Nucleic acid-binding proteins"/>
    <property type="match status" value="1"/>
</dbReference>
<dbReference type="Pfam" id="PF00240">
    <property type="entry name" value="ubiquitin"/>
    <property type="match status" value="1"/>
</dbReference>
<organism evidence="4 5">
    <name type="scientific">Artemisia annua</name>
    <name type="common">Sweet wormwood</name>
    <dbReference type="NCBI Taxonomy" id="35608"/>
    <lineage>
        <taxon>Eukaryota</taxon>
        <taxon>Viridiplantae</taxon>
        <taxon>Streptophyta</taxon>
        <taxon>Embryophyta</taxon>
        <taxon>Tracheophyta</taxon>
        <taxon>Spermatophyta</taxon>
        <taxon>Magnoliopsida</taxon>
        <taxon>eudicotyledons</taxon>
        <taxon>Gunneridae</taxon>
        <taxon>Pentapetalae</taxon>
        <taxon>asterids</taxon>
        <taxon>campanulids</taxon>
        <taxon>Asterales</taxon>
        <taxon>Asteraceae</taxon>
        <taxon>Asteroideae</taxon>
        <taxon>Anthemideae</taxon>
        <taxon>Artemisiinae</taxon>
        <taxon>Artemisia</taxon>
    </lineage>
</organism>
<proteinExistence type="predicted"/>
<dbReference type="InterPro" id="IPR012340">
    <property type="entry name" value="NA-bd_OB-fold"/>
</dbReference>
<evidence type="ECO:0000256" key="2">
    <source>
        <dbReference type="ARBA" id="ARBA00022843"/>
    </source>
</evidence>
<dbReference type="PROSITE" id="PS50053">
    <property type="entry name" value="UBIQUITIN_2"/>
    <property type="match status" value="1"/>
</dbReference>
<evidence type="ECO:0000256" key="1">
    <source>
        <dbReference type="ARBA" id="ARBA00022499"/>
    </source>
</evidence>
<sequence length="493" mass="56664">MHVFGLGIVRGGSVNACDSSLSLPNQDKNVPKNLIFSHFECSHLLNTGYSRIGEQWREAVYIGCYISSGEADTIDDLIKDQMVNRRIEIQNLNRVSIELTLWDQLAETFKKDEIDKLEKPVIMAVSSCRVTRYRNKLHLQSTTATYYYINPKIPQLDQYRAEYKKLFNLNPPLQIVRQPYQDKQKEKTRNRFPLAVLLKESPKTHEHQQHHTKDMEVFFKLTPANKAIGMELKDSNTFEAFKARLRETKAGILNPIDSTSSLKPGSMQIFIKPHTEKIIPLNISHRRSIDHVQSLIKMSIGNMKIYVETILGKRIPVDVEFGHTAKELKALIQAKEGIHPDQQTLVYAGNKLEENRVLCYYYIQNKSTIRLLDYTLVALQIYVEIIATGKIVHLEVESTDTIKNVKAKIQDKEVLSELRIPAVCHEGKHRGREYRAICQEGKRPGQERHLTQPTEARRCLEAAAYPGCKYSVPIPLDKHTIQKDSTLPHVIFW</sequence>
<dbReference type="STRING" id="35608.A0A2U1LLN8"/>
<dbReference type="InterPro" id="IPR000626">
    <property type="entry name" value="Ubiquitin-like_dom"/>
</dbReference>
<dbReference type="InterPro" id="IPR029071">
    <property type="entry name" value="Ubiquitin-like_domsf"/>
</dbReference>
<reference evidence="4 5" key="1">
    <citation type="journal article" date="2018" name="Mol. Plant">
        <title>The genome of Artemisia annua provides insight into the evolution of Asteraceae family and artemisinin biosynthesis.</title>
        <authorList>
            <person name="Shen Q."/>
            <person name="Zhang L."/>
            <person name="Liao Z."/>
            <person name="Wang S."/>
            <person name="Yan T."/>
            <person name="Shi P."/>
            <person name="Liu M."/>
            <person name="Fu X."/>
            <person name="Pan Q."/>
            <person name="Wang Y."/>
            <person name="Lv Z."/>
            <person name="Lu X."/>
            <person name="Zhang F."/>
            <person name="Jiang W."/>
            <person name="Ma Y."/>
            <person name="Chen M."/>
            <person name="Hao X."/>
            <person name="Li L."/>
            <person name="Tang Y."/>
            <person name="Lv G."/>
            <person name="Zhou Y."/>
            <person name="Sun X."/>
            <person name="Brodelius P.E."/>
            <person name="Rose J.K.C."/>
            <person name="Tang K."/>
        </authorList>
    </citation>
    <scope>NUCLEOTIDE SEQUENCE [LARGE SCALE GENOMIC DNA]</scope>
    <source>
        <strain evidence="5">cv. Huhao1</strain>
        <tissue evidence="4">Leaf</tissue>
    </source>
</reference>
<protein>
    <submittedName>
        <fullName evidence="4">Ubiquitin family protein</fullName>
    </submittedName>
</protein>
<name>A0A2U1LLN8_ARTAN</name>
<comment type="caution">
    <text evidence="4">The sequence shown here is derived from an EMBL/GenBank/DDBJ whole genome shotgun (WGS) entry which is preliminary data.</text>
</comment>
<accession>A0A2U1LLN8</accession>
<evidence type="ECO:0000313" key="5">
    <source>
        <dbReference type="Proteomes" id="UP000245207"/>
    </source>
</evidence>
<evidence type="ECO:0000259" key="3">
    <source>
        <dbReference type="PROSITE" id="PS50053"/>
    </source>
</evidence>
<gene>
    <name evidence="4" type="ORF">CTI12_AA477230</name>
</gene>
<dbReference type="GO" id="GO:0003729">
    <property type="term" value="F:mRNA binding"/>
    <property type="evidence" value="ECO:0007669"/>
    <property type="project" value="UniProtKB-ARBA"/>
</dbReference>
<dbReference type="OrthoDB" id="694146at2759"/>
<dbReference type="EMBL" id="PKPP01008728">
    <property type="protein sequence ID" value="PWA49918.1"/>
    <property type="molecule type" value="Genomic_DNA"/>
</dbReference>